<feature type="domain" description="Fungal-type protein kinase" evidence="2">
    <location>
        <begin position="194"/>
        <end position="492"/>
    </location>
</feature>
<comment type="caution">
    <text evidence="3">The sequence shown here is derived from an EMBL/GenBank/DDBJ whole genome shotgun (WGS) entry which is preliminary data.</text>
</comment>
<feature type="region of interest" description="Disordered" evidence="1">
    <location>
        <begin position="69"/>
        <end position="106"/>
    </location>
</feature>
<proteinExistence type="predicted"/>
<dbReference type="GO" id="GO:0004672">
    <property type="term" value="F:protein kinase activity"/>
    <property type="evidence" value="ECO:0007669"/>
    <property type="project" value="InterPro"/>
</dbReference>
<evidence type="ECO:0000256" key="1">
    <source>
        <dbReference type="SAM" id="MobiDB-lite"/>
    </source>
</evidence>
<dbReference type="InterPro" id="IPR011009">
    <property type="entry name" value="Kinase-like_dom_sf"/>
</dbReference>
<reference evidence="3 4" key="1">
    <citation type="submission" date="2015-12" db="EMBL/GenBank/DDBJ databases">
        <title>Draft genome sequence of Moniliophthora roreri, the causal agent of frosty pod rot of cacao.</title>
        <authorList>
            <person name="Aime M.C."/>
            <person name="Diaz-Valderrama J.R."/>
            <person name="Kijpornyongpan T."/>
            <person name="Phillips-Mora W."/>
        </authorList>
    </citation>
    <scope>NUCLEOTIDE SEQUENCE [LARGE SCALE GENOMIC DNA]</scope>
    <source>
        <strain evidence="3 4">MCA 2952</strain>
    </source>
</reference>
<dbReference type="EMBL" id="LATX01002534">
    <property type="protein sequence ID" value="KTB27553.1"/>
    <property type="molecule type" value="Genomic_DNA"/>
</dbReference>
<dbReference type="InterPro" id="IPR008266">
    <property type="entry name" value="Tyr_kinase_AS"/>
</dbReference>
<dbReference type="PANTHER" id="PTHR38248:SF2">
    <property type="entry name" value="FUNK1 11"/>
    <property type="match status" value="1"/>
</dbReference>
<dbReference type="PROSITE" id="PS00109">
    <property type="entry name" value="PROTEIN_KINASE_TYR"/>
    <property type="match status" value="1"/>
</dbReference>
<name>A0A0W0ETZ7_MONRR</name>
<sequence length="507" mass="56382">MEEVRNQALHDLGPSIPEVSFDQFKAAVLLHVDNAKLEQVYDALKKDGELSDESWIGFKFDKAKSQRVRRVPVQGQAEQSGQGQGTPTLDAVQEEGQNSTRQSAVTEDELYKPLAGKFNKVLEHTQEATGKPPFITFSSTPSKGLKSEDAHGGYIADINALLVDTAAVGDQAGKEQFECDIVMTGEFKKVVNDSDTDDNIKDVIYFVMALGSASKEQLGFDPTVRRIKRSSGSSKVKTRYRFTINGIEYETLEAISIYKAKFLLGRANRVFRVQRVVNDELIGPIFVLKDLWLPEGAKTELEIQEDMKANINKVHVVEGLDAADFEKHFVAIKRCEIVKVPSMTNPRVFVDDNSTNFLRGNDLSCARNKFVLKFITTRYPTSPSLTGSQMSDSTGSLPIGHRAQTQDIRMLSREHYGNKTHYRIVMEDAGCPLQDVRNLRTVVACIGKASIGLSIMYSAGMVHRDISTGNLLVSEVDGELWCKITDLEYAKKGRCKFSVSARYQNSA</sequence>
<evidence type="ECO:0000259" key="2">
    <source>
        <dbReference type="Pfam" id="PF17667"/>
    </source>
</evidence>
<feature type="compositionally biased region" description="Polar residues" evidence="1">
    <location>
        <begin position="95"/>
        <end position="105"/>
    </location>
</feature>
<dbReference type="Gene3D" id="1.10.510.10">
    <property type="entry name" value="Transferase(Phosphotransferase) domain 1"/>
    <property type="match status" value="1"/>
</dbReference>
<protein>
    <recommendedName>
        <fullName evidence="2">Fungal-type protein kinase domain-containing protein</fullName>
    </recommendedName>
</protein>
<dbReference type="Proteomes" id="UP000054988">
    <property type="component" value="Unassembled WGS sequence"/>
</dbReference>
<evidence type="ECO:0000313" key="3">
    <source>
        <dbReference type="EMBL" id="KTB27553.1"/>
    </source>
</evidence>
<evidence type="ECO:0000313" key="4">
    <source>
        <dbReference type="Proteomes" id="UP000054988"/>
    </source>
</evidence>
<organism evidence="3 4">
    <name type="scientific">Moniliophthora roreri</name>
    <name type="common">Frosty pod rot fungus</name>
    <name type="synonym">Monilia roreri</name>
    <dbReference type="NCBI Taxonomy" id="221103"/>
    <lineage>
        <taxon>Eukaryota</taxon>
        <taxon>Fungi</taxon>
        <taxon>Dikarya</taxon>
        <taxon>Basidiomycota</taxon>
        <taxon>Agaricomycotina</taxon>
        <taxon>Agaricomycetes</taxon>
        <taxon>Agaricomycetidae</taxon>
        <taxon>Agaricales</taxon>
        <taxon>Marasmiineae</taxon>
        <taxon>Marasmiaceae</taxon>
        <taxon>Moniliophthora</taxon>
    </lineage>
</organism>
<accession>A0A0W0ETZ7</accession>
<gene>
    <name evidence="3" type="ORF">WG66_19871</name>
</gene>
<dbReference type="InterPro" id="IPR040976">
    <property type="entry name" value="Pkinase_fungal"/>
</dbReference>
<dbReference type="Pfam" id="PF17667">
    <property type="entry name" value="Pkinase_fungal"/>
    <property type="match status" value="1"/>
</dbReference>
<dbReference type="PANTHER" id="PTHR38248">
    <property type="entry name" value="FUNK1 6"/>
    <property type="match status" value="1"/>
</dbReference>
<dbReference type="SUPFAM" id="SSF56112">
    <property type="entry name" value="Protein kinase-like (PK-like)"/>
    <property type="match status" value="1"/>
</dbReference>
<dbReference type="AlphaFoldDB" id="A0A0W0ETZ7"/>